<comment type="caution">
    <text evidence="2">The sequence shown here is derived from an EMBL/GenBank/DDBJ whole genome shotgun (WGS) entry which is preliminary data.</text>
</comment>
<evidence type="ECO:0000313" key="2">
    <source>
        <dbReference type="EMBL" id="RWA07627.1"/>
    </source>
</evidence>
<feature type="compositionally biased region" description="Low complexity" evidence="1">
    <location>
        <begin position="23"/>
        <end position="34"/>
    </location>
</feature>
<feature type="compositionally biased region" description="Polar residues" evidence="1">
    <location>
        <begin position="1"/>
        <end position="11"/>
    </location>
</feature>
<name>A0A439D003_9PEZI</name>
<dbReference type="Proteomes" id="UP000286045">
    <property type="component" value="Unassembled WGS sequence"/>
</dbReference>
<feature type="region of interest" description="Disordered" evidence="1">
    <location>
        <begin position="137"/>
        <end position="163"/>
    </location>
</feature>
<dbReference type="EMBL" id="RYZI01000247">
    <property type="protein sequence ID" value="RWA07627.1"/>
    <property type="molecule type" value="Genomic_DNA"/>
</dbReference>
<protein>
    <submittedName>
        <fullName evidence="2">Uncharacterized protein</fullName>
    </submittedName>
</protein>
<evidence type="ECO:0000313" key="3">
    <source>
        <dbReference type="Proteomes" id="UP000286045"/>
    </source>
</evidence>
<accession>A0A439D003</accession>
<dbReference type="AlphaFoldDB" id="A0A439D003"/>
<feature type="region of interest" description="Disordered" evidence="1">
    <location>
        <begin position="1"/>
        <end position="47"/>
    </location>
</feature>
<evidence type="ECO:0000256" key="1">
    <source>
        <dbReference type="SAM" id="MobiDB-lite"/>
    </source>
</evidence>
<reference evidence="2 3" key="1">
    <citation type="submission" date="2018-12" db="EMBL/GenBank/DDBJ databases">
        <title>Draft genome sequence of Xylaria grammica IHI A82.</title>
        <authorList>
            <person name="Buettner E."/>
            <person name="Kellner H."/>
        </authorList>
    </citation>
    <scope>NUCLEOTIDE SEQUENCE [LARGE SCALE GENOMIC DNA]</scope>
    <source>
        <strain evidence="2 3">IHI A82</strain>
    </source>
</reference>
<keyword evidence="3" id="KW-1185">Reference proteome</keyword>
<proteinExistence type="predicted"/>
<feature type="compositionally biased region" description="Polar residues" evidence="1">
    <location>
        <begin position="35"/>
        <end position="47"/>
    </location>
</feature>
<gene>
    <name evidence="2" type="ORF">EKO27_g7490</name>
</gene>
<sequence length="213" mass="23575">MQQQNTSSRSGHFTAPKRKRADTSNSTEPTSTNNKRQCLANSLCPSSSDDAKVLSAIDARYEVQLQSVISSSKIKQRVLAMLRHLTPPPTSSTIEPTTNMVISKTRISVLRAKATEASKLISIAEIAKREIERERLSSDGAVSEAEQRSIIGCPDEPGHDEDDEFEVMKTPFERAIEGRPLVRGVPVMSLFLSRSSIEELKRRYGEQTNTPST</sequence>
<organism evidence="2 3">
    <name type="scientific">Xylaria grammica</name>
    <dbReference type="NCBI Taxonomy" id="363999"/>
    <lineage>
        <taxon>Eukaryota</taxon>
        <taxon>Fungi</taxon>
        <taxon>Dikarya</taxon>
        <taxon>Ascomycota</taxon>
        <taxon>Pezizomycotina</taxon>
        <taxon>Sordariomycetes</taxon>
        <taxon>Xylariomycetidae</taxon>
        <taxon>Xylariales</taxon>
        <taxon>Xylariaceae</taxon>
        <taxon>Xylaria</taxon>
    </lineage>
</organism>